<dbReference type="OrthoDB" id="5303367at2759"/>
<evidence type="ECO:0000313" key="3">
    <source>
        <dbReference type="Proteomes" id="UP000313359"/>
    </source>
</evidence>
<evidence type="ECO:0000259" key="1">
    <source>
        <dbReference type="Pfam" id="PF06985"/>
    </source>
</evidence>
<dbReference type="AlphaFoldDB" id="A0A5C2S7A6"/>
<reference evidence="2" key="1">
    <citation type="journal article" date="2018" name="Genome Biol. Evol.">
        <title>Genomics and development of Lentinus tigrinus, a white-rot wood-decaying mushroom with dimorphic fruiting bodies.</title>
        <authorList>
            <person name="Wu B."/>
            <person name="Xu Z."/>
            <person name="Knudson A."/>
            <person name="Carlson A."/>
            <person name="Chen N."/>
            <person name="Kovaka S."/>
            <person name="LaButti K."/>
            <person name="Lipzen A."/>
            <person name="Pennachio C."/>
            <person name="Riley R."/>
            <person name="Schakwitz W."/>
            <person name="Umezawa K."/>
            <person name="Ohm R.A."/>
            <person name="Grigoriev I.V."/>
            <person name="Nagy L.G."/>
            <person name="Gibbons J."/>
            <person name="Hibbett D."/>
        </authorList>
    </citation>
    <scope>NUCLEOTIDE SEQUENCE [LARGE SCALE GENOMIC DNA]</scope>
    <source>
        <strain evidence="2">ALCF2SS1-6</strain>
    </source>
</reference>
<keyword evidence="3" id="KW-1185">Reference proteome</keyword>
<accession>A0A5C2S7A6</accession>
<gene>
    <name evidence="2" type="ORF">L227DRAFT_611930</name>
</gene>
<dbReference type="Pfam" id="PF06985">
    <property type="entry name" value="HET"/>
    <property type="match status" value="1"/>
</dbReference>
<dbReference type="EMBL" id="ML122269">
    <property type="protein sequence ID" value="RPD59733.1"/>
    <property type="molecule type" value="Genomic_DNA"/>
</dbReference>
<proteinExistence type="predicted"/>
<dbReference type="STRING" id="1328759.A0A5C2S7A6"/>
<dbReference type="Proteomes" id="UP000313359">
    <property type="component" value="Unassembled WGS sequence"/>
</dbReference>
<feature type="domain" description="Heterokaryon incompatibility" evidence="1">
    <location>
        <begin position="56"/>
        <end position="192"/>
    </location>
</feature>
<dbReference type="PANTHER" id="PTHR24148:SF82">
    <property type="entry name" value="HETEROKARYON INCOMPATIBILITY DOMAIN-CONTAINING PROTEIN"/>
    <property type="match status" value="1"/>
</dbReference>
<dbReference type="PANTHER" id="PTHR24148">
    <property type="entry name" value="ANKYRIN REPEAT DOMAIN-CONTAINING PROTEIN 39 HOMOLOG-RELATED"/>
    <property type="match status" value="1"/>
</dbReference>
<evidence type="ECO:0000313" key="2">
    <source>
        <dbReference type="EMBL" id="RPD59733.1"/>
    </source>
</evidence>
<protein>
    <recommendedName>
        <fullName evidence="1">Heterokaryon incompatibility domain-containing protein</fullName>
    </recommendedName>
</protein>
<sequence length="601" mass="66533">MAQAIDPLDSFSISDSIQACAGIEDNGELQDQPLRVLVSASPGIPYELVTYTGQRYVAISYCWPSRNFERIGTSNDPSQIVTPGGVVNSEHFSQFMARAVDIHRATVGSDVTVWMDTHCINQRDEQEKMAQVAILHRIYTRAETTLVMLEDIALTADEQRELTRFRISRDAVALVRRVTAARWFSRAWCSQELVLSARTVFFVHDASNPGNAILVPSETLWHLMDAARHYDRSIPLFNLPRGGVLAGLSFFAKTTSYALNIVYHLGCSDEYDKISLVCNLMRYTYRFTARPTAFSADSEALSTVRLNVLKMANVMAIQRREFSMLLANHSVGNPLQGQPGFGWAGVPVPGDRVSDIWAAKDYEVEYDRDILVNDSGLVVRGILAHIAREHIWAIHRDAAGLHVTVDSQTWSTISSIPMVHSSWTLASDSQALYDLLIVFASAAERADSDVALHARVAIAYLLSEPDYRYQPEPVGGDLGALLQYLLSYGVGRLRDIASAMKFIWRSEDRASFSTILLSDGSILLVSGNGTELPSGLSGKVLFQPFVIRPRLFSIPMVLTANSMVLESVPLPDGTHRCLGCVRGLGMISEAYPNAEQQLRII</sequence>
<dbReference type="InterPro" id="IPR010730">
    <property type="entry name" value="HET"/>
</dbReference>
<dbReference type="InterPro" id="IPR052895">
    <property type="entry name" value="HetReg/Transcr_Mod"/>
</dbReference>
<organism evidence="2 3">
    <name type="scientific">Lentinus tigrinus ALCF2SS1-6</name>
    <dbReference type="NCBI Taxonomy" id="1328759"/>
    <lineage>
        <taxon>Eukaryota</taxon>
        <taxon>Fungi</taxon>
        <taxon>Dikarya</taxon>
        <taxon>Basidiomycota</taxon>
        <taxon>Agaricomycotina</taxon>
        <taxon>Agaricomycetes</taxon>
        <taxon>Polyporales</taxon>
        <taxon>Polyporaceae</taxon>
        <taxon>Lentinus</taxon>
    </lineage>
</organism>
<name>A0A5C2S7A6_9APHY</name>